<name>B4PDW5_DROYA</name>
<dbReference type="GO" id="GO:0045475">
    <property type="term" value="P:locomotor rhythm"/>
    <property type="evidence" value="ECO:0007669"/>
    <property type="project" value="EnsemblMetazoa"/>
</dbReference>
<organism evidence="9 10">
    <name type="scientific">Drosophila yakuba</name>
    <name type="common">Fruit fly</name>
    <dbReference type="NCBI Taxonomy" id="7245"/>
    <lineage>
        <taxon>Eukaryota</taxon>
        <taxon>Metazoa</taxon>
        <taxon>Ecdysozoa</taxon>
        <taxon>Arthropoda</taxon>
        <taxon>Hexapoda</taxon>
        <taxon>Insecta</taxon>
        <taxon>Pterygota</taxon>
        <taxon>Neoptera</taxon>
        <taxon>Endopterygota</taxon>
        <taxon>Diptera</taxon>
        <taxon>Brachycera</taxon>
        <taxon>Muscomorpha</taxon>
        <taxon>Ephydroidea</taxon>
        <taxon>Drosophilidae</taxon>
        <taxon>Drosophila</taxon>
        <taxon>Sophophora</taxon>
    </lineage>
</organism>
<dbReference type="InterPro" id="IPR022352">
    <property type="entry name" value="Ins/IGF/rlx"/>
</dbReference>
<evidence type="ECO:0000256" key="3">
    <source>
        <dbReference type="ARBA" id="ARBA00022685"/>
    </source>
</evidence>
<evidence type="ECO:0000256" key="2">
    <source>
        <dbReference type="ARBA" id="ARBA00011207"/>
    </source>
</evidence>
<dbReference type="InterPro" id="IPR022353">
    <property type="entry name" value="Insulin_CS"/>
</dbReference>
<dbReference type="GO" id="GO:0009743">
    <property type="term" value="P:response to carbohydrate"/>
    <property type="evidence" value="ECO:0007669"/>
    <property type="project" value="EnsemblMetazoa"/>
</dbReference>
<keyword evidence="5" id="KW-1015">Disulfide bond</keyword>
<keyword evidence="4" id="KW-0732">Signal</keyword>
<dbReference type="PANTHER" id="PTHR13647:SF4">
    <property type="entry name" value="INSULIN-LIKE PEPTIDE 1-RELATED"/>
    <property type="match status" value="1"/>
</dbReference>
<evidence type="ECO:0000256" key="6">
    <source>
        <dbReference type="RuleBase" id="RU000406"/>
    </source>
</evidence>
<dbReference type="OrthoDB" id="10019596at2759"/>
<evidence type="ECO:0000313" key="9">
    <source>
        <dbReference type="EMBL" id="EDW93961.2"/>
    </source>
</evidence>
<evidence type="ECO:0000256" key="4">
    <source>
        <dbReference type="ARBA" id="ARBA00022729"/>
    </source>
</evidence>
<keyword evidence="3" id="KW-0165">Cleavage on pair of basic residues</keyword>
<dbReference type="CDD" id="cd04366">
    <property type="entry name" value="IlGF_insulin_bombyxin_like"/>
    <property type="match status" value="1"/>
</dbReference>
<dbReference type="HOGENOM" id="CLU_125164_0_1_1"/>
<accession>B4PDW5</accession>
<dbReference type="GO" id="GO:0061964">
    <property type="term" value="P:negative regulation of entry into reproductive diapause"/>
    <property type="evidence" value="ECO:0007669"/>
    <property type="project" value="EnsemblMetazoa"/>
</dbReference>
<keyword evidence="7" id="KW-0472">Membrane</keyword>
<dbReference type="KEGG" id="dya:Dyak_GE20301"/>
<dbReference type="GO" id="GO:0005615">
    <property type="term" value="C:extracellular space"/>
    <property type="evidence" value="ECO:0007669"/>
    <property type="project" value="EnsemblMetazoa"/>
</dbReference>
<dbReference type="PANTHER" id="PTHR13647">
    <property type="entry name" value="INSULIN-LIKE PEPTIDE 2-RELATED"/>
    <property type="match status" value="1"/>
</dbReference>
<reference evidence="9 10" key="2">
    <citation type="journal article" date="2007" name="PLoS Biol.">
        <title>Principles of genome evolution in the Drosophila melanogaster species group.</title>
        <authorList>
            <person name="Ranz J.M."/>
            <person name="Maurin D."/>
            <person name="Chan Y.S."/>
            <person name="von Grotthuss M."/>
            <person name="Hillier L.W."/>
            <person name="Roote J."/>
            <person name="Ashburner M."/>
            <person name="Bergman C.M."/>
        </authorList>
    </citation>
    <scope>NUCLEOTIDE SEQUENCE [LARGE SCALE GENOMIC DNA]</scope>
    <source>
        <strain evidence="10">Tai18E2 / Tucson 14021-0261.01</strain>
    </source>
</reference>
<dbReference type="GO" id="GO:0060180">
    <property type="term" value="P:female mating behavior"/>
    <property type="evidence" value="ECO:0007669"/>
    <property type="project" value="EnsemblMetazoa"/>
</dbReference>
<feature type="domain" description="Insulin-like" evidence="8">
    <location>
        <begin position="134"/>
        <end position="217"/>
    </location>
</feature>
<protein>
    <recommendedName>
        <fullName evidence="8">Insulin-like domain-containing protein</fullName>
    </recommendedName>
</protein>
<reference evidence="9 10" key="1">
    <citation type="journal article" date="2007" name="Nature">
        <title>Evolution of genes and genomes on the Drosophila phylogeny.</title>
        <authorList>
            <consortium name="Drosophila 12 Genomes Consortium"/>
            <person name="Clark A.G."/>
            <person name="Eisen M.B."/>
            <person name="Smith D.R."/>
            <person name="Bergman C.M."/>
            <person name="Oliver B."/>
            <person name="Markow T.A."/>
            <person name="Kaufman T.C."/>
            <person name="Kellis M."/>
            <person name="Gelbart W."/>
            <person name="Iyer V.N."/>
            <person name="Pollard D.A."/>
            <person name="Sackton T.B."/>
            <person name="Larracuente A.M."/>
            <person name="Singh N.D."/>
            <person name="Abad J.P."/>
            <person name="Abt D.N."/>
            <person name="Adryan B."/>
            <person name="Aguade M."/>
            <person name="Akashi H."/>
            <person name="Anderson W.W."/>
            <person name="Aquadro C.F."/>
            <person name="Ardell D.H."/>
            <person name="Arguello R."/>
            <person name="Artieri C.G."/>
            <person name="Barbash D.A."/>
            <person name="Barker D."/>
            <person name="Barsanti P."/>
            <person name="Batterham P."/>
            <person name="Batzoglou S."/>
            <person name="Begun D."/>
            <person name="Bhutkar A."/>
            <person name="Blanco E."/>
            <person name="Bosak S.A."/>
            <person name="Bradley R.K."/>
            <person name="Brand A.D."/>
            <person name="Brent M.R."/>
            <person name="Brooks A.N."/>
            <person name="Brown R.H."/>
            <person name="Butlin R.K."/>
            <person name="Caggese C."/>
            <person name="Calvi B.R."/>
            <person name="Bernardo de Carvalho A."/>
            <person name="Caspi A."/>
            <person name="Castrezana S."/>
            <person name="Celniker S.E."/>
            <person name="Chang J.L."/>
            <person name="Chapple C."/>
            <person name="Chatterji S."/>
            <person name="Chinwalla A."/>
            <person name="Civetta A."/>
            <person name="Clifton S.W."/>
            <person name="Comeron J.M."/>
            <person name="Costello J.C."/>
            <person name="Coyne J.A."/>
            <person name="Daub J."/>
            <person name="David R.G."/>
            <person name="Delcher A.L."/>
            <person name="Delehaunty K."/>
            <person name="Do C.B."/>
            <person name="Ebling H."/>
            <person name="Edwards K."/>
            <person name="Eickbush T."/>
            <person name="Evans J.D."/>
            <person name="Filipski A."/>
            <person name="Findeiss S."/>
            <person name="Freyhult E."/>
            <person name="Fulton L."/>
            <person name="Fulton R."/>
            <person name="Garcia A.C."/>
            <person name="Gardiner A."/>
            <person name="Garfield D.A."/>
            <person name="Garvin B.E."/>
            <person name="Gibson G."/>
            <person name="Gilbert D."/>
            <person name="Gnerre S."/>
            <person name="Godfrey J."/>
            <person name="Good R."/>
            <person name="Gotea V."/>
            <person name="Gravely B."/>
            <person name="Greenberg A.J."/>
            <person name="Griffiths-Jones S."/>
            <person name="Gross S."/>
            <person name="Guigo R."/>
            <person name="Gustafson E.A."/>
            <person name="Haerty W."/>
            <person name="Hahn M.W."/>
            <person name="Halligan D.L."/>
            <person name="Halpern A.L."/>
            <person name="Halter G.M."/>
            <person name="Han M.V."/>
            <person name="Heger A."/>
            <person name="Hillier L."/>
            <person name="Hinrichs A.S."/>
            <person name="Holmes I."/>
            <person name="Hoskins R.A."/>
            <person name="Hubisz M.J."/>
            <person name="Hultmark D."/>
            <person name="Huntley M.A."/>
            <person name="Jaffe D.B."/>
            <person name="Jagadeeshan S."/>
            <person name="Jeck W.R."/>
            <person name="Johnson J."/>
            <person name="Jones C.D."/>
            <person name="Jordan W.C."/>
            <person name="Karpen G.H."/>
            <person name="Kataoka E."/>
            <person name="Keightley P.D."/>
            <person name="Kheradpour P."/>
            <person name="Kirkness E.F."/>
            <person name="Koerich L.B."/>
            <person name="Kristiansen K."/>
            <person name="Kudrna D."/>
            <person name="Kulathinal R.J."/>
            <person name="Kumar S."/>
            <person name="Kwok R."/>
            <person name="Lander E."/>
            <person name="Langley C.H."/>
            <person name="Lapoint R."/>
            <person name="Lazzaro B.P."/>
            <person name="Lee S.J."/>
            <person name="Levesque L."/>
            <person name="Li R."/>
            <person name="Lin C.F."/>
            <person name="Lin M.F."/>
            <person name="Lindblad-Toh K."/>
            <person name="Llopart A."/>
            <person name="Long M."/>
            <person name="Low L."/>
            <person name="Lozovsky E."/>
            <person name="Lu J."/>
            <person name="Luo M."/>
            <person name="Machado C.A."/>
            <person name="Makalowski W."/>
            <person name="Marzo M."/>
            <person name="Matsuda M."/>
            <person name="Matzkin L."/>
            <person name="McAllister B."/>
            <person name="McBride C.S."/>
            <person name="McKernan B."/>
            <person name="McKernan K."/>
            <person name="Mendez-Lago M."/>
            <person name="Minx P."/>
            <person name="Mollenhauer M.U."/>
            <person name="Montooth K."/>
            <person name="Mount S.M."/>
            <person name="Mu X."/>
            <person name="Myers E."/>
            <person name="Negre B."/>
            <person name="Newfeld S."/>
            <person name="Nielsen R."/>
            <person name="Noor M.A."/>
            <person name="O'Grady P."/>
            <person name="Pachter L."/>
            <person name="Papaceit M."/>
            <person name="Parisi M.J."/>
            <person name="Parisi M."/>
            <person name="Parts L."/>
            <person name="Pedersen J.S."/>
            <person name="Pesole G."/>
            <person name="Phillippy A.M."/>
            <person name="Ponting C.P."/>
            <person name="Pop M."/>
            <person name="Porcelli D."/>
            <person name="Powell J.R."/>
            <person name="Prohaska S."/>
            <person name="Pruitt K."/>
            <person name="Puig M."/>
            <person name="Quesneville H."/>
            <person name="Ram K.R."/>
            <person name="Rand D."/>
            <person name="Rasmussen M.D."/>
            <person name="Reed L.K."/>
            <person name="Reenan R."/>
            <person name="Reily A."/>
            <person name="Remington K.A."/>
            <person name="Rieger T.T."/>
            <person name="Ritchie M.G."/>
            <person name="Robin C."/>
            <person name="Rogers Y.H."/>
            <person name="Rohde C."/>
            <person name="Rozas J."/>
            <person name="Rubenfield M.J."/>
            <person name="Ruiz A."/>
            <person name="Russo S."/>
            <person name="Salzberg S.L."/>
            <person name="Sanchez-Gracia A."/>
            <person name="Saranga D.J."/>
            <person name="Sato H."/>
            <person name="Schaeffer S.W."/>
            <person name="Schatz M.C."/>
            <person name="Schlenke T."/>
            <person name="Schwartz R."/>
            <person name="Segarra C."/>
            <person name="Singh R.S."/>
            <person name="Sirot L."/>
            <person name="Sirota M."/>
            <person name="Sisneros N.B."/>
            <person name="Smith C.D."/>
            <person name="Smith T.F."/>
            <person name="Spieth J."/>
            <person name="Stage D.E."/>
            <person name="Stark A."/>
            <person name="Stephan W."/>
            <person name="Strausberg R.L."/>
            <person name="Strempel S."/>
            <person name="Sturgill D."/>
            <person name="Sutton G."/>
            <person name="Sutton G.G."/>
            <person name="Tao W."/>
            <person name="Teichmann S."/>
            <person name="Tobari Y.N."/>
            <person name="Tomimura Y."/>
            <person name="Tsolas J.M."/>
            <person name="Valente V.L."/>
            <person name="Venter E."/>
            <person name="Venter J.C."/>
            <person name="Vicario S."/>
            <person name="Vieira F.G."/>
            <person name="Vilella A.J."/>
            <person name="Villasante A."/>
            <person name="Walenz B."/>
            <person name="Wang J."/>
            <person name="Wasserman M."/>
            <person name="Watts T."/>
            <person name="Wilson D."/>
            <person name="Wilson R.K."/>
            <person name="Wing R.A."/>
            <person name="Wolfner M.F."/>
            <person name="Wong A."/>
            <person name="Wong G.K."/>
            <person name="Wu C.I."/>
            <person name="Wu G."/>
            <person name="Yamamoto D."/>
            <person name="Yang H.P."/>
            <person name="Yang S.P."/>
            <person name="Yorke J.A."/>
            <person name="Yoshida K."/>
            <person name="Zdobnov E."/>
            <person name="Zhang P."/>
            <person name="Zhang Y."/>
            <person name="Zimin A.V."/>
            <person name="Baldwin J."/>
            <person name="Abdouelleil A."/>
            <person name="Abdulkadir J."/>
            <person name="Abebe A."/>
            <person name="Abera B."/>
            <person name="Abreu J."/>
            <person name="Acer S.C."/>
            <person name="Aftuck L."/>
            <person name="Alexander A."/>
            <person name="An P."/>
            <person name="Anderson E."/>
            <person name="Anderson S."/>
            <person name="Arachi H."/>
            <person name="Azer M."/>
            <person name="Bachantsang P."/>
            <person name="Barry A."/>
            <person name="Bayul T."/>
            <person name="Berlin A."/>
            <person name="Bessette D."/>
            <person name="Bloom T."/>
            <person name="Blye J."/>
            <person name="Boguslavskiy L."/>
            <person name="Bonnet C."/>
            <person name="Boukhgalter B."/>
            <person name="Bourzgui I."/>
            <person name="Brown A."/>
            <person name="Cahill P."/>
            <person name="Channer S."/>
            <person name="Cheshatsang Y."/>
            <person name="Chuda L."/>
            <person name="Citroen M."/>
            <person name="Collymore A."/>
            <person name="Cooke P."/>
            <person name="Costello M."/>
            <person name="D'Aco K."/>
            <person name="Daza R."/>
            <person name="De Haan G."/>
            <person name="DeGray S."/>
            <person name="DeMaso C."/>
            <person name="Dhargay N."/>
            <person name="Dooley K."/>
            <person name="Dooley E."/>
            <person name="Doricent M."/>
            <person name="Dorje P."/>
            <person name="Dorjee K."/>
            <person name="Dupes A."/>
            <person name="Elong R."/>
            <person name="Falk J."/>
            <person name="Farina A."/>
            <person name="Faro S."/>
            <person name="Ferguson D."/>
            <person name="Fisher S."/>
            <person name="Foley C.D."/>
            <person name="Franke A."/>
            <person name="Friedrich D."/>
            <person name="Gadbois L."/>
            <person name="Gearin G."/>
            <person name="Gearin C.R."/>
            <person name="Giannoukos G."/>
            <person name="Goode T."/>
            <person name="Graham J."/>
            <person name="Grandbois E."/>
            <person name="Grewal S."/>
            <person name="Gyaltsen K."/>
            <person name="Hafez N."/>
            <person name="Hagos B."/>
            <person name="Hall J."/>
            <person name="Henson C."/>
            <person name="Hollinger A."/>
            <person name="Honan T."/>
            <person name="Huard M.D."/>
            <person name="Hughes L."/>
            <person name="Hurhula B."/>
            <person name="Husby M.E."/>
            <person name="Kamat A."/>
            <person name="Kanga B."/>
            <person name="Kashin S."/>
            <person name="Khazanovich D."/>
            <person name="Kisner P."/>
            <person name="Lance K."/>
            <person name="Lara M."/>
            <person name="Lee W."/>
            <person name="Lennon N."/>
            <person name="Letendre F."/>
            <person name="LeVine R."/>
            <person name="Lipovsky A."/>
            <person name="Liu X."/>
            <person name="Liu J."/>
            <person name="Liu S."/>
            <person name="Lokyitsang T."/>
            <person name="Lokyitsang Y."/>
            <person name="Lubonja R."/>
            <person name="Lui A."/>
            <person name="MacDonald P."/>
            <person name="Magnisalis V."/>
            <person name="Maru K."/>
            <person name="Matthews C."/>
            <person name="McCusker W."/>
            <person name="McDonough S."/>
            <person name="Mehta T."/>
            <person name="Meldrim J."/>
            <person name="Meneus L."/>
            <person name="Mihai O."/>
            <person name="Mihalev A."/>
            <person name="Mihova T."/>
            <person name="Mittelman R."/>
            <person name="Mlenga V."/>
            <person name="Montmayeur A."/>
            <person name="Mulrain L."/>
            <person name="Navidi A."/>
            <person name="Naylor J."/>
            <person name="Negash T."/>
            <person name="Nguyen T."/>
            <person name="Nguyen N."/>
            <person name="Nicol R."/>
            <person name="Norbu C."/>
            <person name="Norbu N."/>
            <person name="Novod N."/>
            <person name="O'Neill B."/>
            <person name="Osman S."/>
            <person name="Markiewicz E."/>
            <person name="Oyono O.L."/>
            <person name="Patti C."/>
            <person name="Phunkhang P."/>
            <person name="Pierre F."/>
            <person name="Priest M."/>
            <person name="Raghuraman S."/>
            <person name="Rege F."/>
            <person name="Reyes R."/>
            <person name="Rise C."/>
            <person name="Rogov P."/>
            <person name="Ross K."/>
            <person name="Ryan E."/>
            <person name="Settipalli S."/>
            <person name="Shea T."/>
            <person name="Sherpa N."/>
            <person name="Shi L."/>
            <person name="Shih D."/>
            <person name="Sparrow T."/>
            <person name="Spaulding J."/>
            <person name="Stalker J."/>
            <person name="Stange-Thomann N."/>
            <person name="Stavropoulos S."/>
            <person name="Stone C."/>
            <person name="Strader C."/>
            <person name="Tesfaye S."/>
            <person name="Thomson T."/>
            <person name="Thoulutsang Y."/>
            <person name="Thoulutsang D."/>
            <person name="Topham K."/>
            <person name="Topping I."/>
            <person name="Tsamla T."/>
            <person name="Vassiliev H."/>
            <person name="Vo A."/>
            <person name="Wangchuk T."/>
            <person name="Wangdi T."/>
            <person name="Weiand M."/>
            <person name="Wilkinson J."/>
            <person name="Wilson A."/>
            <person name="Yadav S."/>
            <person name="Young G."/>
            <person name="Yu Q."/>
            <person name="Zembek L."/>
            <person name="Zhong D."/>
            <person name="Zimmer A."/>
            <person name="Zwirko Z."/>
            <person name="Jaffe D.B."/>
            <person name="Alvarez P."/>
            <person name="Brockman W."/>
            <person name="Butler J."/>
            <person name="Chin C."/>
            <person name="Gnerre S."/>
            <person name="Grabherr M."/>
            <person name="Kleber M."/>
            <person name="Mauceli E."/>
            <person name="MacCallum I."/>
        </authorList>
    </citation>
    <scope>NUCLEOTIDE SEQUENCE [LARGE SCALE GENOMIC DNA]</scope>
    <source>
        <strain evidence="10">Tai18E2 / Tucson 14021-0261.01</strain>
    </source>
</reference>
<dbReference type="eggNOG" id="ENOG502S3FQ">
    <property type="taxonomic scope" value="Eukaryota"/>
</dbReference>
<gene>
    <name evidence="9" type="primary">Dyak\GE20301</name>
    <name evidence="9" type="synonym">dyak_GLEANR_4143</name>
    <name evidence="9" type="synonym">GE20301</name>
    <name evidence="9" type="ORF">Dyak_GE20301</name>
</gene>
<sequence length="223" mass="25507">MQLNFLSSPKWMNTPMCRRELDARHFVFQPSRSVRHFLGENVNKRQLMCCSDAGYDQQTSNSDRIPFCPIYNPLPMTASQTVEAVPLGRHIAHILPGGFILKHICIKMRCQGRRILLPSLLLIILMIGGVQATMKLCGRKLPETLSKLCVYGFNAMTKRTLYPVNFNLIDGFEDRSLLERLLSDSSVQMLQTRRLRDGVFDECCLKSCSMEEVLRYCASKPRT</sequence>
<keyword evidence="10" id="KW-1185">Reference proteome</keyword>
<feature type="transmembrane region" description="Helical" evidence="7">
    <location>
        <begin position="115"/>
        <end position="134"/>
    </location>
</feature>
<comment type="similarity">
    <text evidence="1 6">Belongs to the insulin family.</text>
</comment>
<dbReference type="Proteomes" id="UP000002282">
    <property type="component" value="Chromosome 3L"/>
</dbReference>
<dbReference type="PROSITE" id="PS00262">
    <property type="entry name" value="INSULIN"/>
    <property type="match status" value="1"/>
</dbReference>
<evidence type="ECO:0000256" key="5">
    <source>
        <dbReference type="ARBA" id="ARBA00023157"/>
    </source>
</evidence>
<evidence type="ECO:0000256" key="1">
    <source>
        <dbReference type="ARBA" id="ARBA00009034"/>
    </source>
</evidence>
<dbReference type="InterPro" id="IPR036438">
    <property type="entry name" value="Insulin-like_sf"/>
</dbReference>
<keyword evidence="7" id="KW-1133">Transmembrane helix</keyword>
<dbReference type="GO" id="GO:0005179">
    <property type="term" value="F:hormone activity"/>
    <property type="evidence" value="ECO:0007669"/>
    <property type="project" value="InterPro"/>
</dbReference>
<dbReference type="GO" id="GO:0008286">
    <property type="term" value="P:insulin receptor signaling pathway"/>
    <property type="evidence" value="ECO:0007669"/>
    <property type="project" value="EnsemblMetazoa"/>
</dbReference>
<keyword evidence="7" id="KW-0812">Transmembrane</keyword>
<dbReference type="SUPFAM" id="SSF56994">
    <property type="entry name" value="Insulin-like"/>
    <property type="match status" value="1"/>
</dbReference>
<dbReference type="InterPro" id="IPR016179">
    <property type="entry name" value="Insulin-like"/>
</dbReference>
<proteinExistence type="inferred from homology"/>
<keyword evidence="6" id="KW-0964">Secreted</keyword>
<dbReference type="Gene3D" id="1.10.100.10">
    <property type="entry name" value="Insulin-like"/>
    <property type="match status" value="1"/>
</dbReference>
<evidence type="ECO:0000313" key="10">
    <source>
        <dbReference type="Proteomes" id="UP000002282"/>
    </source>
</evidence>
<evidence type="ECO:0000256" key="7">
    <source>
        <dbReference type="SAM" id="Phobius"/>
    </source>
</evidence>
<dbReference type="AlphaFoldDB" id="B4PDW5"/>
<evidence type="ECO:0000259" key="8">
    <source>
        <dbReference type="SMART" id="SM00078"/>
    </source>
</evidence>
<dbReference type="EMBL" id="CM000159">
    <property type="protein sequence ID" value="EDW93961.2"/>
    <property type="molecule type" value="Genomic_DNA"/>
</dbReference>
<dbReference type="GO" id="GO:0030431">
    <property type="term" value="P:sleep"/>
    <property type="evidence" value="ECO:0007669"/>
    <property type="project" value="EnsemblMetazoa"/>
</dbReference>
<dbReference type="Pfam" id="PF00049">
    <property type="entry name" value="Insulin"/>
    <property type="match status" value="1"/>
</dbReference>
<comment type="subunit">
    <text evidence="2">Heterodimer of a B chain and an A chain linked by two disulfide bonds.</text>
</comment>
<comment type="subcellular location">
    <subcellularLocation>
        <location evidence="6">Secreted</location>
    </subcellularLocation>
</comment>
<dbReference type="SMART" id="SM00078">
    <property type="entry name" value="IlGF"/>
    <property type="match status" value="1"/>
</dbReference>
<dbReference type="PRINTS" id="PR00276">
    <property type="entry name" value="INSULINFAMLY"/>
</dbReference>